<evidence type="ECO:0000313" key="4">
    <source>
        <dbReference type="Proteomes" id="UP001630127"/>
    </source>
</evidence>
<evidence type="ECO:0000313" key="2">
    <source>
        <dbReference type="EMBL" id="KAL3514820.1"/>
    </source>
</evidence>
<dbReference type="Pfam" id="PF03478">
    <property type="entry name" value="Beta-prop_KIB1-4"/>
    <property type="match status" value="1"/>
</dbReference>
<name>A0ABD2Z5T2_9GENT</name>
<feature type="domain" description="KIB1-4 beta-propeller" evidence="1">
    <location>
        <begin position="70"/>
        <end position="375"/>
    </location>
</feature>
<evidence type="ECO:0000313" key="3">
    <source>
        <dbReference type="EMBL" id="KAL3514823.1"/>
    </source>
</evidence>
<sequence>MSTVDWSSLLPEILHMISTNLKIHADYIRFRAVCTAWRASTPATPTHLPCQLPWLMLPQTSSSNHRRRAFFNLSNNKFHILDLPEACHRRRRCGSSHGWLIILEESPSIFLINPLTRAKITLPPLSTFPYVVRFDFSNVGREYILRSPYDDGLVNYVSQIYTCGLKDMRDSFVKKIVLSNSPSGGSKFLALAIMNKTGDLAYWKDGQNSWDLIEGARSFCEDVIFFNGLFYAVDKYGCIAVCDVSGDSPRVEFIHTPRANDGPEGDMQYLVNVNGELLLVTRYLELATELGQLQIGLGTYETHEFRVFRLDLSGRKWERVMSLDDTMLFLGENSSLALVASDFPGCKGNRIYFTDDYFELDYGGFPGNHDLGIFNLEDGRIEQLLCYPRNSHSHLQWPPPIWITPNPC</sequence>
<protein>
    <recommendedName>
        <fullName evidence="1">KIB1-4 beta-propeller domain-containing protein</fullName>
    </recommendedName>
</protein>
<dbReference type="Proteomes" id="UP001630127">
    <property type="component" value="Unassembled WGS sequence"/>
</dbReference>
<organism evidence="2 4">
    <name type="scientific">Cinchona calisaya</name>
    <dbReference type="NCBI Taxonomy" id="153742"/>
    <lineage>
        <taxon>Eukaryota</taxon>
        <taxon>Viridiplantae</taxon>
        <taxon>Streptophyta</taxon>
        <taxon>Embryophyta</taxon>
        <taxon>Tracheophyta</taxon>
        <taxon>Spermatophyta</taxon>
        <taxon>Magnoliopsida</taxon>
        <taxon>eudicotyledons</taxon>
        <taxon>Gunneridae</taxon>
        <taxon>Pentapetalae</taxon>
        <taxon>asterids</taxon>
        <taxon>lamiids</taxon>
        <taxon>Gentianales</taxon>
        <taxon>Rubiaceae</taxon>
        <taxon>Cinchonoideae</taxon>
        <taxon>Cinchoneae</taxon>
        <taxon>Cinchona</taxon>
    </lineage>
</organism>
<dbReference type="EMBL" id="JBJUIK010000011">
    <property type="protein sequence ID" value="KAL3514820.1"/>
    <property type="molecule type" value="Genomic_DNA"/>
</dbReference>
<dbReference type="PANTHER" id="PTHR44259">
    <property type="entry name" value="OS07G0183000 PROTEIN-RELATED"/>
    <property type="match status" value="1"/>
</dbReference>
<reference evidence="2 4" key="1">
    <citation type="submission" date="2024-11" db="EMBL/GenBank/DDBJ databases">
        <title>A near-complete genome assembly of Cinchona calisaya.</title>
        <authorList>
            <person name="Lian D.C."/>
            <person name="Zhao X.W."/>
            <person name="Wei L."/>
        </authorList>
    </citation>
    <scope>NUCLEOTIDE SEQUENCE [LARGE SCALE GENOMIC DNA]</scope>
    <source>
        <tissue evidence="2">Nenye</tissue>
    </source>
</reference>
<keyword evidence="4" id="KW-1185">Reference proteome</keyword>
<dbReference type="SUPFAM" id="SSF82171">
    <property type="entry name" value="DPP6 N-terminal domain-like"/>
    <property type="match status" value="1"/>
</dbReference>
<proteinExistence type="predicted"/>
<accession>A0ABD2Z5T2</accession>
<dbReference type="EMBL" id="JBJUIK010000011">
    <property type="protein sequence ID" value="KAL3514823.1"/>
    <property type="molecule type" value="Genomic_DNA"/>
</dbReference>
<evidence type="ECO:0000259" key="1">
    <source>
        <dbReference type="Pfam" id="PF03478"/>
    </source>
</evidence>
<comment type="caution">
    <text evidence="2">The sequence shown here is derived from an EMBL/GenBank/DDBJ whole genome shotgun (WGS) entry which is preliminary data.</text>
</comment>
<dbReference type="PANTHER" id="PTHR44259:SF114">
    <property type="entry name" value="OS06G0707300 PROTEIN"/>
    <property type="match status" value="1"/>
</dbReference>
<dbReference type="InterPro" id="IPR050942">
    <property type="entry name" value="F-box_BR-signaling"/>
</dbReference>
<gene>
    <name evidence="2" type="ORF">ACH5RR_027537</name>
    <name evidence="3" type="ORF">ACH5RR_027540</name>
</gene>
<dbReference type="InterPro" id="IPR005174">
    <property type="entry name" value="KIB1-4_b-propeller"/>
</dbReference>
<dbReference type="AlphaFoldDB" id="A0ABD2Z5T2"/>